<reference evidence="1" key="1">
    <citation type="journal article" date="2022" name="bioRxiv">
        <title>Sequencing and chromosome-scale assembly of the giantPleurodeles waltlgenome.</title>
        <authorList>
            <person name="Brown T."/>
            <person name="Elewa A."/>
            <person name="Iarovenko S."/>
            <person name="Subramanian E."/>
            <person name="Araus A.J."/>
            <person name="Petzold A."/>
            <person name="Susuki M."/>
            <person name="Suzuki K.-i.T."/>
            <person name="Hayashi T."/>
            <person name="Toyoda A."/>
            <person name="Oliveira C."/>
            <person name="Osipova E."/>
            <person name="Leigh N.D."/>
            <person name="Simon A."/>
            <person name="Yun M.H."/>
        </authorList>
    </citation>
    <scope>NUCLEOTIDE SEQUENCE</scope>
    <source>
        <strain evidence="1">20211129_DDA</strain>
        <tissue evidence="1">Liver</tissue>
    </source>
</reference>
<evidence type="ECO:0000313" key="2">
    <source>
        <dbReference type="Proteomes" id="UP001066276"/>
    </source>
</evidence>
<dbReference type="Proteomes" id="UP001066276">
    <property type="component" value="Chromosome 1_1"/>
</dbReference>
<name>A0AAV7WVG2_PLEWA</name>
<sequence>MVALDPLLETPAGSALRLALRVLYISGLLLGSCCPIQTQGGLDCPSVVVKLRRPSRVIYLLRATGRKVGLLKYKSGGKLPLPTSFLWARQHRDLGPPYLASEFQQPLCDPRPLYTRVLFEAAGAFRPLPSSTSITTPCRVGNNPSRAADQPASAQCGSTRAANQALSGVRTHV</sequence>
<gene>
    <name evidence="1" type="ORF">NDU88_004307</name>
</gene>
<protein>
    <submittedName>
        <fullName evidence="1">Uncharacterized protein</fullName>
    </submittedName>
</protein>
<comment type="caution">
    <text evidence="1">The sequence shown here is derived from an EMBL/GenBank/DDBJ whole genome shotgun (WGS) entry which is preliminary data.</text>
</comment>
<evidence type="ECO:0000313" key="1">
    <source>
        <dbReference type="EMBL" id="KAJ1216706.1"/>
    </source>
</evidence>
<proteinExistence type="predicted"/>
<dbReference type="EMBL" id="JANPWB010000001">
    <property type="protein sequence ID" value="KAJ1216706.1"/>
    <property type="molecule type" value="Genomic_DNA"/>
</dbReference>
<keyword evidence="2" id="KW-1185">Reference proteome</keyword>
<accession>A0AAV7WVG2</accession>
<dbReference type="AlphaFoldDB" id="A0AAV7WVG2"/>
<organism evidence="1 2">
    <name type="scientific">Pleurodeles waltl</name>
    <name type="common">Iberian ribbed newt</name>
    <dbReference type="NCBI Taxonomy" id="8319"/>
    <lineage>
        <taxon>Eukaryota</taxon>
        <taxon>Metazoa</taxon>
        <taxon>Chordata</taxon>
        <taxon>Craniata</taxon>
        <taxon>Vertebrata</taxon>
        <taxon>Euteleostomi</taxon>
        <taxon>Amphibia</taxon>
        <taxon>Batrachia</taxon>
        <taxon>Caudata</taxon>
        <taxon>Salamandroidea</taxon>
        <taxon>Salamandridae</taxon>
        <taxon>Pleurodelinae</taxon>
        <taxon>Pleurodeles</taxon>
    </lineage>
</organism>